<protein>
    <submittedName>
        <fullName evidence="2">FkbM family methyltransferase</fullName>
    </submittedName>
</protein>
<evidence type="ECO:0000313" key="3">
    <source>
        <dbReference type="Proteomes" id="UP001193035"/>
    </source>
</evidence>
<dbReference type="NCBIfam" id="TIGR01444">
    <property type="entry name" value="fkbM_fam"/>
    <property type="match status" value="1"/>
</dbReference>
<dbReference type="SUPFAM" id="SSF53335">
    <property type="entry name" value="S-adenosyl-L-methionine-dependent methyltransferases"/>
    <property type="match status" value="1"/>
</dbReference>
<dbReference type="Pfam" id="PF05050">
    <property type="entry name" value="Methyltransf_21"/>
    <property type="match status" value="1"/>
</dbReference>
<dbReference type="GO" id="GO:0032259">
    <property type="term" value="P:methylation"/>
    <property type="evidence" value="ECO:0007669"/>
    <property type="project" value="UniProtKB-KW"/>
</dbReference>
<keyword evidence="2" id="KW-0808">Transferase</keyword>
<sequence>MHGYFDTEGLSKKQRRQLSRDRLHAQAKGLVFGIRALLREGDLAIDCGANVANRGGCGCVRTRSPGIRTAVRAMRRAKSVRLHNVAVGARQGQVDLMRSVSFDRNPLAQTVKSTVVSGSSEVDANSENMVSVPIVRLAAIIEERLEERNDIALLKLDIEGAELEVMNDLMDRDLLRHVRLTVVETHERQFPELRRDYRMLRRRVAAAQLEDRVFLDWI</sequence>
<dbReference type="Proteomes" id="UP001193035">
    <property type="component" value="Unassembled WGS sequence"/>
</dbReference>
<reference evidence="2 3" key="1">
    <citation type="submission" date="2019-05" db="EMBL/GenBank/DDBJ databases">
        <title>Ruegeria sp. nov., isolated from tidal flat.</title>
        <authorList>
            <person name="Kim W."/>
        </authorList>
    </citation>
    <scope>NUCLEOTIDE SEQUENCE [LARGE SCALE GENOMIC DNA]</scope>
    <source>
        <strain evidence="2 3">CAU 1488</strain>
    </source>
</reference>
<accession>A0ABY2X1D5</accession>
<gene>
    <name evidence="2" type="ORF">FGK63_07800</name>
</gene>
<proteinExistence type="predicted"/>
<keyword evidence="3" id="KW-1185">Reference proteome</keyword>
<keyword evidence="2" id="KW-0489">Methyltransferase</keyword>
<feature type="domain" description="Methyltransferase FkbM" evidence="1">
    <location>
        <begin position="70"/>
        <end position="194"/>
    </location>
</feature>
<evidence type="ECO:0000259" key="1">
    <source>
        <dbReference type="Pfam" id="PF05050"/>
    </source>
</evidence>
<dbReference type="GO" id="GO:0008168">
    <property type="term" value="F:methyltransferase activity"/>
    <property type="evidence" value="ECO:0007669"/>
    <property type="project" value="UniProtKB-KW"/>
</dbReference>
<dbReference type="Gene3D" id="3.40.50.150">
    <property type="entry name" value="Vaccinia Virus protein VP39"/>
    <property type="match status" value="1"/>
</dbReference>
<organism evidence="2 3">
    <name type="scientific">Ruegeria sediminis</name>
    <dbReference type="NCBI Taxonomy" id="2583820"/>
    <lineage>
        <taxon>Bacteria</taxon>
        <taxon>Pseudomonadati</taxon>
        <taxon>Pseudomonadota</taxon>
        <taxon>Alphaproteobacteria</taxon>
        <taxon>Rhodobacterales</taxon>
        <taxon>Roseobacteraceae</taxon>
        <taxon>Ruegeria</taxon>
    </lineage>
</organism>
<evidence type="ECO:0000313" key="2">
    <source>
        <dbReference type="EMBL" id="TMV09015.1"/>
    </source>
</evidence>
<comment type="caution">
    <text evidence="2">The sequence shown here is derived from an EMBL/GenBank/DDBJ whole genome shotgun (WGS) entry which is preliminary data.</text>
</comment>
<dbReference type="InterPro" id="IPR029063">
    <property type="entry name" value="SAM-dependent_MTases_sf"/>
</dbReference>
<dbReference type="InterPro" id="IPR006342">
    <property type="entry name" value="FkbM_mtfrase"/>
</dbReference>
<dbReference type="EMBL" id="VCPD01000002">
    <property type="protein sequence ID" value="TMV09015.1"/>
    <property type="molecule type" value="Genomic_DNA"/>
</dbReference>
<name>A0ABY2X1D5_9RHOB</name>